<evidence type="ECO:0000256" key="1">
    <source>
        <dbReference type="SAM" id="Coils"/>
    </source>
</evidence>
<keyword evidence="1" id="KW-0175">Coiled coil</keyword>
<feature type="region of interest" description="Disordered" evidence="2">
    <location>
        <begin position="31"/>
        <end position="55"/>
    </location>
</feature>
<evidence type="ECO:0000256" key="2">
    <source>
        <dbReference type="SAM" id="MobiDB-lite"/>
    </source>
</evidence>
<evidence type="ECO:0000313" key="5">
    <source>
        <dbReference type="Proteomes" id="UP000004757"/>
    </source>
</evidence>
<comment type="caution">
    <text evidence="4">The sequence shown here is derived from an EMBL/GenBank/DDBJ whole genome shotgun (WGS) entry which is preliminary data.</text>
</comment>
<gene>
    <name evidence="4" type="ORF">MALL_0377</name>
</gene>
<evidence type="ECO:0000256" key="3">
    <source>
        <dbReference type="SAM" id="SignalP"/>
    </source>
</evidence>
<organism evidence="4 5">
    <name type="scientific">Mycoplasmopsis alligatoris A21JP2</name>
    <dbReference type="NCBI Taxonomy" id="747682"/>
    <lineage>
        <taxon>Bacteria</taxon>
        <taxon>Bacillati</taxon>
        <taxon>Mycoplasmatota</taxon>
        <taxon>Mycoplasmoidales</taxon>
        <taxon>Metamycoplasmataceae</taxon>
        <taxon>Mycoplasmopsis</taxon>
    </lineage>
</organism>
<feature type="coiled-coil region" evidence="1">
    <location>
        <begin position="68"/>
        <end position="117"/>
    </location>
</feature>
<feature type="chain" id="PRO_5003067878" description="Lipoprotein" evidence="3">
    <location>
        <begin position="28"/>
        <end position="246"/>
    </location>
</feature>
<feature type="compositionally biased region" description="Basic and acidic residues" evidence="2">
    <location>
        <begin position="40"/>
        <end position="55"/>
    </location>
</feature>
<sequence>MKNKKLSLILFLSIFSPILTLSLVSCATSKSTSNSSMANDAKKNEDANNSKTEEMEIPKFEKSSIKIYEHFAAELENLLDKFEKLQSKQNEKIKLTIKEILIKLEAHKKELQDFLKLGDSEKELKEQAIWRAQKDTYLNFLTKYIIETKIILNNFVSYEDLAKEFDKLISDFKEKQSKINENVKITFNSIFQDIERVKKDLDTFIKMVPSEKIAKEKAISKAQNKSYKAYLTNYLVQSTKILDNFK</sequence>
<keyword evidence="5" id="KW-1185">Reference proteome</keyword>
<keyword evidence="3" id="KW-0732">Signal</keyword>
<reference evidence="4 5" key="1">
    <citation type="submission" date="2010-03" db="EMBL/GenBank/DDBJ databases">
        <authorList>
            <person name="Glass J.I."/>
            <person name="Benders G.A."/>
            <person name="Durkin A.S."/>
            <person name="Farmerie W.G."/>
            <person name="Hlavinka K."/>
            <person name="Hostetler J."/>
            <person name="Jackson J."/>
            <person name="May M.A."/>
            <person name="Miller R.H."/>
            <person name="Paralanov V."/>
            <person name="Radune D."/>
            <person name="Szczypinski B."/>
            <person name="Brown D.R."/>
        </authorList>
    </citation>
    <scope>NUCLEOTIDE SEQUENCE [LARGE SCALE GENOMIC DNA]</scope>
    <source>
        <strain evidence="4 5">A21JP2</strain>
    </source>
</reference>
<accession>D4XWQ1</accession>
<dbReference type="EMBL" id="ADNC01000027">
    <property type="protein sequence ID" value="EFF41195.1"/>
    <property type="molecule type" value="Genomic_DNA"/>
</dbReference>
<dbReference type="AlphaFoldDB" id="D4XWQ1"/>
<dbReference type="Proteomes" id="UP000004757">
    <property type="component" value="Unassembled WGS sequence"/>
</dbReference>
<dbReference type="PROSITE" id="PS51257">
    <property type="entry name" value="PROKAR_LIPOPROTEIN"/>
    <property type="match status" value="1"/>
</dbReference>
<feature type="signal peptide" evidence="3">
    <location>
        <begin position="1"/>
        <end position="27"/>
    </location>
</feature>
<evidence type="ECO:0008006" key="6">
    <source>
        <dbReference type="Google" id="ProtNLM"/>
    </source>
</evidence>
<proteinExistence type="predicted"/>
<dbReference type="RefSeq" id="WP_005683813.1">
    <property type="nucleotide sequence ID" value="NZ_ADNC01000027.1"/>
</dbReference>
<dbReference type="STRING" id="747682.MALL_0377"/>
<evidence type="ECO:0000313" key="4">
    <source>
        <dbReference type="EMBL" id="EFF41195.1"/>
    </source>
</evidence>
<protein>
    <recommendedName>
        <fullName evidence="6">Lipoprotein</fullName>
    </recommendedName>
</protein>
<name>D4XWQ1_9BACT</name>